<evidence type="ECO:0000256" key="1">
    <source>
        <dbReference type="SAM" id="MobiDB-lite"/>
    </source>
</evidence>
<dbReference type="AlphaFoldDB" id="Q6H4F4"/>
<proteinExistence type="predicted"/>
<dbReference type="Proteomes" id="UP000000763">
    <property type="component" value="Chromosome 9"/>
</dbReference>
<evidence type="ECO:0000313" key="3">
    <source>
        <dbReference type="Proteomes" id="UP000000763"/>
    </source>
</evidence>
<sequence length="133" mass="13931">MLILGVGRRRYSLSQAQQATGSTLEPMISQSRACLAKVKRGGLDPDEDDICVARTTSSSTRSKAAATVEEEASLVTLHRAELIAADLVALRCAELVTGWPAHGGPICPAPKERKEGEAGGGRRGWCDDGQGGA</sequence>
<feature type="region of interest" description="Disordered" evidence="1">
    <location>
        <begin position="103"/>
        <end position="133"/>
    </location>
</feature>
<reference evidence="3" key="2">
    <citation type="journal article" date="2008" name="Nucleic Acids Res.">
        <title>The rice annotation project database (RAP-DB): 2008 update.</title>
        <authorList>
            <consortium name="The rice annotation project (RAP)"/>
        </authorList>
    </citation>
    <scope>GENOME REANNOTATION</scope>
    <source>
        <strain evidence="3">cv. Nipponbare</strain>
    </source>
</reference>
<protein>
    <submittedName>
        <fullName evidence="2">Uncharacterized protein</fullName>
    </submittedName>
</protein>
<name>Q6H4F4_ORYSJ</name>
<feature type="compositionally biased region" description="Gly residues" evidence="1">
    <location>
        <begin position="118"/>
        <end position="133"/>
    </location>
</feature>
<organism evidence="2 3">
    <name type="scientific">Oryza sativa subsp. japonica</name>
    <name type="common">Rice</name>
    <dbReference type="NCBI Taxonomy" id="39947"/>
    <lineage>
        <taxon>Eukaryota</taxon>
        <taxon>Viridiplantae</taxon>
        <taxon>Streptophyta</taxon>
        <taxon>Embryophyta</taxon>
        <taxon>Tracheophyta</taxon>
        <taxon>Spermatophyta</taxon>
        <taxon>Magnoliopsida</taxon>
        <taxon>Liliopsida</taxon>
        <taxon>Poales</taxon>
        <taxon>Poaceae</taxon>
        <taxon>BOP clade</taxon>
        <taxon>Oryzoideae</taxon>
        <taxon>Oryzeae</taxon>
        <taxon>Oryzinae</taxon>
        <taxon>Oryza</taxon>
        <taxon>Oryza sativa</taxon>
    </lineage>
</organism>
<reference evidence="3" key="1">
    <citation type="journal article" date="2005" name="Nature">
        <title>The map-based sequence of the rice genome.</title>
        <authorList>
            <consortium name="International rice genome sequencing project (IRGSP)"/>
            <person name="Matsumoto T."/>
            <person name="Wu J."/>
            <person name="Kanamori H."/>
            <person name="Katayose Y."/>
            <person name="Fujisawa M."/>
            <person name="Namiki N."/>
            <person name="Mizuno H."/>
            <person name="Yamamoto K."/>
            <person name="Antonio B.A."/>
            <person name="Baba T."/>
            <person name="Sakata K."/>
            <person name="Nagamura Y."/>
            <person name="Aoki H."/>
            <person name="Arikawa K."/>
            <person name="Arita K."/>
            <person name="Bito T."/>
            <person name="Chiden Y."/>
            <person name="Fujitsuka N."/>
            <person name="Fukunaka R."/>
            <person name="Hamada M."/>
            <person name="Harada C."/>
            <person name="Hayashi A."/>
            <person name="Hijishita S."/>
            <person name="Honda M."/>
            <person name="Hosokawa S."/>
            <person name="Ichikawa Y."/>
            <person name="Idonuma A."/>
            <person name="Iijima M."/>
            <person name="Ikeda M."/>
            <person name="Ikeno M."/>
            <person name="Ito K."/>
            <person name="Ito S."/>
            <person name="Ito T."/>
            <person name="Ito Y."/>
            <person name="Ito Y."/>
            <person name="Iwabuchi A."/>
            <person name="Kamiya K."/>
            <person name="Karasawa W."/>
            <person name="Kurita K."/>
            <person name="Katagiri S."/>
            <person name="Kikuta A."/>
            <person name="Kobayashi H."/>
            <person name="Kobayashi N."/>
            <person name="Machita K."/>
            <person name="Maehara T."/>
            <person name="Masukawa M."/>
            <person name="Mizubayashi T."/>
            <person name="Mukai Y."/>
            <person name="Nagasaki H."/>
            <person name="Nagata Y."/>
            <person name="Naito S."/>
            <person name="Nakashima M."/>
            <person name="Nakama Y."/>
            <person name="Nakamichi Y."/>
            <person name="Nakamura M."/>
            <person name="Meguro A."/>
            <person name="Negishi M."/>
            <person name="Ohta I."/>
            <person name="Ohta T."/>
            <person name="Okamoto M."/>
            <person name="Ono N."/>
            <person name="Saji S."/>
            <person name="Sakaguchi M."/>
            <person name="Sakai K."/>
            <person name="Shibata M."/>
            <person name="Shimokawa T."/>
            <person name="Song J."/>
            <person name="Takazaki Y."/>
            <person name="Terasawa K."/>
            <person name="Tsugane M."/>
            <person name="Tsuji K."/>
            <person name="Ueda S."/>
            <person name="Waki K."/>
            <person name="Yamagata H."/>
            <person name="Yamamoto M."/>
            <person name="Yamamoto S."/>
            <person name="Yamane H."/>
            <person name="Yoshiki S."/>
            <person name="Yoshihara R."/>
            <person name="Yukawa K."/>
            <person name="Zhong H."/>
            <person name="Yano M."/>
            <person name="Yuan Q."/>
            <person name="Ouyang S."/>
            <person name="Liu J."/>
            <person name="Jones K.M."/>
            <person name="Gansberger K."/>
            <person name="Moffat K."/>
            <person name="Hill J."/>
            <person name="Bera J."/>
            <person name="Fadrosh D."/>
            <person name="Jin S."/>
            <person name="Johri S."/>
            <person name="Kim M."/>
            <person name="Overton L."/>
            <person name="Reardon M."/>
            <person name="Tsitrin T."/>
            <person name="Vuong H."/>
            <person name="Weaver B."/>
            <person name="Ciecko A."/>
            <person name="Tallon L."/>
            <person name="Jackson J."/>
            <person name="Pai G."/>
            <person name="Aken S.V."/>
            <person name="Utterback T."/>
            <person name="Reidmuller S."/>
            <person name="Feldblyum T."/>
            <person name="Hsiao J."/>
            <person name="Zismann V."/>
            <person name="Iobst S."/>
            <person name="de Vazeille A.R."/>
            <person name="Buell C.R."/>
            <person name="Ying K."/>
            <person name="Li Y."/>
            <person name="Lu T."/>
            <person name="Huang Y."/>
            <person name="Zhao Q."/>
            <person name="Feng Q."/>
            <person name="Zhang L."/>
            <person name="Zhu J."/>
            <person name="Weng Q."/>
            <person name="Mu J."/>
            <person name="Lu Y."/>
            <person name="Fan D."/>
            <person name="Liu Y."/>
            <person name="Guan J."/>
            <person name="Zhang Y."/>
            <person name="Yu S."/>
            <person name="Liu X."/>
            <person name="Zhang Y."/>
            <person name="Hong G."/>
            <person name="Han B."/>
            <person name="Choisne N."/>
            <person name="Demange N."/>
            <person name="Orjeda G."/>
            <person name="Samain S."/>
            <person name="Cattolico L."/>
            <person name="Pelletier E."/>
            <person name="Couloux A."/>
            <person name="Segurens B."/>
            <person name="Wincker P."/>
            <person name="D'Hont A."/>
            <person name="Scarpelli C."/>
            <person name="Weissenbach J."/>
            <person name="Salanoubat M."/>
            <person name="Quetier F."/>
            <person name="Yu Y."/>
            <person name="Kim H.R."/>
            <person name="Rambo T."/>
            <person name="Currie J."/>
            <person name="Collura K."/>
            <person name="Luo M."/>
            <person name="Yang T."/>
            <person name="Ammiraju J.S.S."/>
            <person name="Engler F."/>
            <person name="Soderlund C."/>
            <person name="Wing R.A."/>
            <person name="Palmer L.E."/>
            <person name="de la Bastide M."/>
            <person name="Spiegel L."/>
            <person name="Nascimento L."/>
            <person name="Zutavern T."/>
            <person name="O'Shaughnessy A."/>
            <person name="Dike S."/>
            <person name="Dedhia N."/>
            <person name="Preston R."/>
            <person name="Balija V."/>
            <person name="McCombie W.R."/>
            <person name="Chow T."/>
            <person name="Chen H."/>
            <person name="Chung M."/>
            <person name="Chen C."/>
            <person name="Shaw J."/>
            <person name="Wu H."/>
            <person name="Hsiao K."/>
            <person name="Chao Y."/>
            <person name="Chu M."/>
            <person name="Cheng C."/>
            <person name="Hour A."/>
            <person name="Lee P."/>
            <person name="Lin S."/>
            <person name="Lin Y."/>
            <person name="Liou J."/>
            <person name="Liu S."/>
            <person name="Hsing Y."/>
            <person name="Raghuvanshi S."/>
            <person name="Mohanty A."/>
            <person name="Bharti A.K."/>
            <person name="Gaur A."/>
            <person name="Gupta V."/>
            <person name="Kumar D."/>
            <person name="Ravi V."/>
            <person name="Vij S."/>
            <person name="Kapur A."/>
            <person name="Khurana P."/>
            <person name="Khurana P."/>
            <person name="Khurana J.P."/>
            <person name="Tyagi A.K."/>
            <person name="Gaikwad K."/>
            <person name="Singh A."/>
            <person name="Dalal V."/>
            <person name="Srivastava S."/>
            <person name="Dixit A."/>
            <person name="Pal A.K."/>
            <person name="Ghazi I.A."/>
            <person name="Yadav M."/>
            <person name="Pandit A."/>
            <person name="Bhargava A."/>
            <person name="Sureshbabu K."/>
            <person name="Batra K."/>
            <person name="Sharma T.R."/>
            <person name="Mohapatra T."/>
            <person name="Singh N.K."/>
            <person name="Messing J."/>
            <person name="Nelson A.B."/>
            <person name="Fuks G."/>
            <person name="Kavchok S."/>
            <person name="Keizer G."/>
            <person name="Linton E."/>
            <person name="Llaca V."/>
            <person name="Song R."/>
            <person name="Tanyolac B."/>
            <person name="Young S."/>
            <person name="Ho-Il K."/>
            <person name="Hahn J.H."/>
            <person name="Sangsakoo G."/>
            <person name="Vanavichit A."/>
            <person name="de Mattos Luiz.A.T."/>
            <person name="Zimmer P.D."/>
            <person name="Malone G."/>
            <person name="Dellagostin O."/>
            <person name="de Oliveira A.C."/>
            <person name="Bevan M."/>
            <person name="Bancroft I."/>
            <person name="Minx P."/>
            <person name="Cordum H."/>
            <person name="Wilson R."/>
            <person name="Cheng Z."/>
            <person name="Jin W."/>
            <person name="Jiang J."/>
            <person name="Leong S.A."/>
            <person name="Iwama H."/>
            <person name="Gojobori T."/>
            <person name="Itoh T."/>
            <person name="Niimura Y."/>
            <person name="Fujii Y."/>
            <person name="Habara T."/>
            <person name="Sakai H."/>
            <person name="Sato Y."/>
            <person name="Wilson G."/>
            <person name="Kumar K."/>
            <person name="McCouch S."/>
            <person name="Juretic N."/>
            <person name="Hoen D."/>
            <person name="Wright S."/>
            <person name="Bruskiewich R."/>
            <person name="Bureau T."/>
            <person name="Miyao A."/>
            <person name="Hirochika H."/>
            <person name="Nishikawa T."/>
            <person name="Kadowaki K."/>
            <person name="Sugiura M."/>
            <person name="Burr B."/>
            <person name="Sasaki T."/>
        </authorList>
    </citation>
    <scope>NUCLEOTIDE SEQUENCE [LARGE SCALE GENOMIC DNA]</scope>
    <source>
        <strain evidence="3">cv. Nipponbare</strain>
    </source>
</reference>
<dbReference type="EMBL" id="AP005872">
    <property type="protein sequence ID" value="BAD26395.1"/>
    <property type="molecule type" value="Genomic_DNA"/>
</dbReference>
<evidence type="ECO:0000313" key="2">
    <source>
        <dbReference type="EMBL" id="BAD26395.1"/>
    </source>
</evidence>
<accession>Q6H4F4</accession>
<gene>
    <name evidence="2" type="primary">B1168F12.18</name>
</gene>